<protein>
    <submittedName>
        <fullName evidence="2">Uncharacterized protein</fullName>
    </submittedName>
</protein>
<evidence type="ECO:0000313" key="3">
    <source>
        <dbReference type="Proteomes" id="UP001549291"/>
    </source>
</evidence>
<dbReference type="EMBL" id="JBEPTQ010000002">
    <property type="protein sequence ID" value="MET4725864.1"/>
    <property type="molecule type" value="Genomic_DNA"/>
</dbReference>
<keyword evidence="3" id="KW-1185">Reference proteome</keyword>
<evidence type="ECO:0000256" key="1">
    <source>
        <dbReference type="SAM" id="MobiDB-lite"/>
    </source>
</evidence>
<gene>
    <name evidence="2" type="ORF">ABIF63_009970</name>
</gene>
<proteinExistence type="predicted"/>
<evidence type="ECO:0000313" key="2">
    <source>
        <dbReference type="EMBL" id="MET4725864.1"/>
    </source>
</evidence>
<reference evidence="2 3" key="1">
    <citation type="submission" date="2024-06" db="EMBL/GenBank/DDBJ databases">
        <title>Genomic Encyclopedia of Type Strains, Phase V (KMG-V): Genome sequencing to study the core and pangenomes of soil and plant-associated prokaryotes.</title>
        <authorList>
            <person name="Whitman W."/>
        </authorList>
    </citation>
    <scope>NUCLEOTIDE SEQUENCE [LARGE SCALE GENOMIC DNA]</scope>
    <source>
        <strain evidence="2 3">USDA 160</strain>
    </source>
</reference>
<comment type="caution">
    <text evidence="2">The sequence shown here is derived from an EMBL/GenBank/DDBJ whole genome shotgun (WGS) entry which is preliminary data.</text>
</comment>
<name>A0ABV2S9M7_BRAJP</name>
<feature type="region of interest" description="Disordered" evidence="1">
    <location>
        <begin position="170"/>
        <end position="189"/>
    </location>
</feature>
<accession>A0ABV2S9M7</accession>
<dbReference type="Proteomes" id="UP001549291">
    <property type="component" value="Unassembled WGS sequence"/>
</dbReference>
<sequence length="210" mass="22929">MRLFSSKRCPSLMARRLLEHGDRSARPWRSLRRRPRDLDETCSTDQNKCNCRDNVELGAARTLPGATPESLPSSKLADAQDDRIDLPFGSISPEQARTSVAGWSCHAACGGSCRGNLGIAQEANEVWRPAKVAAAEKGAKGGRAKASWLGANSPRPPPLPTRLWGAHHSLDECSRPSAPPRAQCSHRQRHPYVVAERTELPSHLCLNAKS</sequence>
<organism evidence="2 3">
    <name type="scientific">Bradyrhizobium japonicum</name>
    <dbReference type="NCBI Taxonomy" id="375"/>
    <lineage>
        <taxon>Bacteria</taxon>
        <taxon>Pseudomonadati</taxon>
        <taxon>Pseudomonadota</taxon>
        <taxon>Alphaproteobacteria</taxon>
        <taxon>Hyphomicrobiales</taxon>
        <taxon>Nitrobacteraceae</taxon>
        <taxon>Bradyrhizobium</taxon>
    </lineage>
</organism>